<accession>A0ABS8ETP7</accession>
<dbReference type="RefSeq" id="WP_248834830.1">
    <property type="nucleotide sequence ID" value="NZ_JAJEQE010000007.1"/>
</dbReference>
<protein>
    <submittedName>
        <fullName evidence="1">Uncharacterized protein</fullName>
    </submittedName>
</protein>
<dbReference type="EMBL" id="JAJEQE010000007">
    <property type="protein sequence ID" value="MCC2148303.1"/>
    <property type="molecule type" value="Genomic_DNA"/>
</dbReference>
<gene>
    <name evidence="1" type="ORF">LKD42_03380</name>
</gene>
<dbReference type="Proteomes" id="UP001299235">
    <property type="component" value="Unassembled WGS sequence"/>
</dbReference>
<reference evidence="1 2" key="1">
    <citation type="submission" date="2021-10" db="EMBL/GenBank/DDBJ databases">
        <title>Anaerobic single-cell dispensing facilitates the cultivation of human gut bacteria.</title>
        <authorList>
            <person name="Afrizal A."/>
        </authorList>
    </citation>
    <scope>NUCLEOTIDE SEQUENCE [LARGE SCALE GENOMIC DNA]</scope>
    <source>
        <strain evidence="1 2">CLA-AA-H246</strain>
    </source>
</reference>
<sequence>MEMKDEFLFKTHMLDKNGEKKGIQQIADYMFRADMIYRMKLASDMGLPVLTLIARELEEKFDENSSFPVTATKNNPNALYRQNVGRIAKFIMDKLGYVPATGSVRLPAVSKSRYFSTSAVYKKQEKGSYNFKITDFVIHLQKTK</sequence>
<comment type="caution">
    <text evidence="1">The sequence shown here is derived from an EMBL/GenBank/DDBJ whole genome shotgun (WGS) entry which is preliminary data.</text>
</comment>
<organism evidence="1 2">
    <name type="scientific">Hominisplanchenecus faecis</name>
    <dbReference type="NCBI Taxonomy" id="2885351"/>
    <lineage>
        <taxon>Bacteria</taxon>
        <taxon>Bacillati</taxon>
        <taxon>Bacillota</taxon>
        <taxon>Clostridia</taxon>
        <taxon>Lachnospirales</taxon>
        <taxon>Lachnospiraceae</taxon>
        <taxon>Hominisplanchenecus</taxon>
    </lineage>
</organism>
<evidence type="ECO:0000313" key="2">
    <source>
        <dbReference type="Proteomes" id="UP001299235"/>
    </source>
</evidence>
<keyword evidence="2" id="KW-1185">Reference proteome</keyword>
<name>A0ABS8ETP7_9FIRM</name>
<evidence type="ECO:0000313" key="1">
    <source>
        <dbReference type="EMBL" id="MCC2148303.1"/>
    </source>
</evidence>
<proteinExistence type="predicted"/>